<proteinExistence type="predicted"/>
<evidence type="ECO:0000313" key="2">
    <source>
        <dbReference type="EMBL" id="QCW83128.1"/>
    </source>
</evidence>
<dbReference type="OrthoDB" id="5569620at2"/>
<organism evidence="2 3">
    <name type="scientific">Methylotuvimicrobium buryatense</name>
    <name type="common">Methylomicrobium buryatense</name>
    <dbReference type="NCBI Taxonomy" id="95641"/>
    <lineage>
        <taxon>Bacteria</taxon>
        <taxon>Pseudomonadati</taxon>
        <taxon>Pseudomonadota</taxon>
        <taxon>Gammaproteobacteria</taxon>
        <taxon>Methylococcales</taxon>
        <taxon>Methylococcaceae</taxon>
        <taxon>Methylotuvimicrobium</taxon>
    </lineage>
</organism>
<dbReference type="KEGG" id="mbur:EQU24_13455"/>
<protein>
    <submittedName>
        <fullName evidence="2">Uncharacterized protein</fullName>
    </submittedName>
</protein>
<feature type="transmembrane region" description="Helical" evidence="1">
    <location>
        <begin position="70"/>
        <end position="90"/>
    </location>
</feature>
<name>A0A4P9UP50_METBY</name>
<keyword evidence="1" id="KW-0472">Membrane</keyword>
<dbReference type="Proteomes" id="UP000305881">
    <property type="component" value="Chromosome"/>
</dbReference>
<dbReference type="EMBL" id="CP035467">
    <property type="protein sequence ID" value="QCW83128.1"/>
    <property type="molecule type" value="Genomic_DNA"/>
</dbReference>
<dbReference type="STRING" id="675511.GCA_000341735_00356"/>
<feature type="transmembrane region" description="Helical" evidence="1">
    <location>
        <begin position="102"/>
        <end position="122"/>
    </location>
</feature>
<dbReference type="RefSeq" id="WP_017839003.1">
    <property type="nucleotide sequence ID" value="NZ_CP035467.1"/>
</dbReference>
<keyword evidence="1" id="KW-0812">Transmembrane</keyword>
<reference evidence="3" key="1">
    <citation type="journal article" date="2019" name="J. Bacteriol.">
        <title>A Mutagenic Screen Identifies a TonB-Dependent Receptor Required for the Lanthanide Metal Switch in the Type I Methanotroph 'Methylotuvimicrobium buryatense' 5GB1C.</title>
        <authorList>
            <person name="Groom J.D."/>
            <person name="Ford S.M."/>
            <person name="Pesesky M.W."/>
            <person name="Lidstrom M.E."/>
        </authorList>
    </citation>
    <scope>NUCLEOTIDE SEQUENCE [LARGE SCALE GENOMIC DNA]</scope>
    <source>
        <strain evidence="3">5GB1C</strain>
    </source>
</reference>
<sequence>MALLTLRNGVSGALIYAAGDSWAALLTGEFQWPRLLGMMLVGGTLYAIEIPAYFSWLARRFGGSDLRNRILRALLAQAFFNPLWIARHIALIYCVSGRFAELHWHLLNIGLASFLRIVPLALTANYLIQNHIPLRWRFISSAIFSAMMAVYYAMSEAFFG</sequence>
<gene>
    <name evidence="2" type="ORF">EQU24_13455</name>
</gene>
<keyword evidence="1" id="KW-1133">Transmembrane helix</keyword>
<evidence type="ECO:0000313" key="3">
    <source>
        <dbReference type="Proteomes" id="UP000305881"/>
    </source>
</evidence>
<feature type="transmembrane region" description="Helical" evidence="1">
    <location>
        <begin position="134"/>
        <end position="154"/>
    </location>
</feature>
<dbReference type="AlphaFoldDB" id="A0A4P9UP50"/>
<feature type="transmembrane region" description="Helical" evidence="1">
    <location>
        <begin position="35"/>
        <end position="58"/>
    </location>
</feature>
<evidence type="ECO:0000256" key="1">
    <source>
        <dbReference type="SAM" id="Phobius"/>
    </source>
</evidence>
<accession>A0A4P9UP50</accession>
<keyword evidence="3" id="KW-1185">Reference proteome</keyword>